<sequence length="40" mass="4279">MIGTSLMCSSCYCWILLALHGAGGQYLLSMVRIEGQGDLS</sequence>
<proteinExistence type="predicted"/>
<organism evidence="1">
    <name type="scientific">Rhizophora mucronata</name>
    <name type="common">Asiatic mangrove</name>
    <dbReference type="NCBI Taxonomy" id="61149"/>
    <lineage>
        <taxon>Eukaryota</taxon>
        <taxon>Viridiplantae</taxon>
        <taxon>Streptophyta</taxon>
        <taxon>Embryophyta</taxon>
        <taxon>Tracheophyta</taxon>
        <taxon>Spermatophyta</taxon>
        <taxon>Magnoliopsida</taxon>
        <taxon>eudicotyledons</taxon>
        <taxon>Gunneridae</taxon>
        <taxon>Pentapetalae</taxon>
        <taxon>rosids</taxon>
        <taxon>fabids</taxon>
        <taxon>Malpighiales</taxon>
        <taxon>Rhizophoraceae</taxon>
        <taxon>Rhizophora</taxon>
    </lineage>
</organism>
<accession>A0A2P2NZF3</accession>
<dbReference type="AlphaFoldDB" id="A0A2P2NZF3"/>
<protein>
    <submittedName>
        <fullName evidence="1">Uncharacterized protein</fullName>
    </submittedName>
</protein>
<name>A0A2P2NZF3_RHIMU</name>
<evidence type="ECO:0000313" key="1">
    <source>
        <dbReference type="EMBL" id="MBX47888.1"/>
    </source>
</evidence>
<dbReference type="EMBL" id="GGEC01067404">
    <property type="protein sequence ID" value="MBX47888.1"/>
    <property type="molecule type" value="Transcribed_RNA"/>
</dbReference>
<reference evidence="1" key="1">
    <citation type="submission" date="2018-02" db="EMBL/GenBank/DDBJ databases">
        <title>Rhizophora mucronata_Transcriptome.</title>
        <authorList>
            <person name="Meera S.P."/>
            <person name="Sreeshan A."/>
            <person name="Augustine A."/>
        </authorList>
    </citation>
    <scope>NUCLEOTIDE SEQUENCE</scope>
    <source>
        <tissue evidence="1">Leaf</tissue>
    </source>
</reference>